<dbReference type="Proteomes" id="UP000621856">
    <property type="component" value="Unassembled WGS sequence"/>
</dbReference>
<dbReference type="InterPro" id="IPR016890">
    <property type="entry name" value="UCP028520"/>
</dbReference>
<evidence type="ECO:0000313" key="5">
    <source>
        <dbReference type="Proteomes" id="UP000818603"/>
    </source>
</evidence>
<dbReference type="AlphaFoldDB" id="A0A8J3A3T0"/>
<dbReference type="InterPro" id="IPR000182">
    <property type="entry name" value="GNAT_dom"/>
</dbReference>
<reference evidence="2" key="3">
    <citation type="submission" date="2020-09" db="EMBL/GenBank/DDBJ databases">
        <authorList>
            <person name="Sun Q."/>
            <person name="Zhou Y."/>
        </authorList>
    </citation>
    <scope>NUCLEOTIDE SEQUENCE</scope>
    <source>
        <strain evidence="2">CGMCC 1.14984</strain>
    </source>
</reference>
<dbReference type="EMBL" id="BMGZ01000004">
    <property type="protein sequence ID" value="GGI00957.1"/>
    <property type="molecule type" value="Genomic_DNA"/>
</dbReference>
<dbReference type="CDD" id="cd04301">
    <property type="entry name" value="NAT_SF"/>
    <property type="match status" value="1"/>
</dbReference>
<dbReference type="Pfam" id="PF00583">
    <property type="entry name" value="Acetyltransf_1"/>
    <property type="match status" value="1"/>
</dbReference>
<gene>
    <name evidence="3" type="ORF">FF098_015785</name>
    <name evidence="2" type="ORF">GCM10011355_30460</name>
</gene>
<dbReference type="PROSITE" id="PS51186">
    <property type="entry name" value="GNAT"/>
    <property type="match status" value="1"/>
</dbReference>
<dbReference type="PIRSF" id="PIRSF028520">
    <property type="entry name" value="UCP028520"/>
    <property type="match status" value="1"/>
</dbReference>
<reference evidence="2" key="1">
    <citation type="journal article" date="2014" name="Int. J. Syst. Evol. Microbiol.">
        <title>Complete genome sequence of Corynebacterium casei LMG S-19264T (=DSM 44701T), isolated from a smear-ripened cheese.</title>
        <authorList>
            <consortium name="US DOE Joint Genome Institute (JGI-PGF)"/>
            <person name="Walter F."/>
            <person name="Albersmeier A."/>
            <person name="Kalinowski J."/>
            <person name="Ruckert C."/>
        </authorList>
    </citation>
    <scope>NUCLEOTIDE SEQUENCE</scope>
    <source>
        <strain evidence="2">CGMCC 1.14984</strain>
    </source>
</reference>
<proteinExistence type="predicted"/>
<dbReference type="InterPro" id="IPR016181">
    <property type="entry name" value="Acyl_CoA_acyltransferase"/>
</dbReference>
<reference evidence="3 5" key="2">
    <citation type="submission" date="2020-02" db="EMBL/GenBank/DDBJ databases">
        <title>Genome sequence of Parvularcula flava strain NH6-79.</title>
        <authorList>
            <person name="Abdul Karim M.H."/>
            <person name="Lam M.Q."/>
            <person name="Chen S.J."/>
            <person name="Yahya A."/>
            <person name="Shahir S."/>
            <person name="Shamsir M.S."/>
            <person name="Chong C.S."/>
        </authorList>
    </citation>
    <scope>NUCLEOTIDE SEQUENCE [LARGE SCALE GENOMIC DNA]</scope>
    <source>
        <strain evidence="3 5">NH6-79</strain>
    </source>
</reference>
<dbReference type="EMBL" id="VCJR02000004">
    <property type="protein sequence ID" value="NHK29379.1"/>
    <property type="molecule type" value="Genomic_DNA"/>
</dbReference>
<evidence type="ECO:0000313" key="2">
    <source>
        <dbReference type="EMBL" id="GGI00957.1"/>
    </source>
</evidence>
<evidence type="ECO:0000313" key="3">
    <source>
        <dbReference type="EMBL" id="NHK29379.1"/>
    </source>
</evidence>
<protein>
    <submittedName>
        <fullName evidence="3">GNAT family N-acetyltransferase</fullName>
    </submittedName>
    <submittedName>
        <fullName evidence="2">GNAT family acetyltransferase</fullName>
    </submittedName>
</protein>
<evidence type="ECO:0000313" key="4">
    <source>
        <dbReference type="Proteomes" id="UP000621856"/>
    </source>
</evidence>
<accession>A0A8J3A3T0</accession>
<name>A0A8J3A3T0_9PROT</name>
<dbReference type="RefSeq" id="WP_155142350.1">
    <property type="nucleotide sequence ID" value="NZ_BMGZ01000004.1"/>
</dbReference>
<sequence length="158" mass="17649">MKPQAIEPRHIAGLTAINNVDHEKLSWLEDGELEEMIAGTAYARQLGDGAALMLAYREGADYASPHYRWFLERHERFLYVDRIVVSQAVRGQGYGRAFYEDLARLARDAGVPVIGCEINTLPANPASIAFHQALGFVHCGQSVVEPGMKEVAYYRLEL</sequence>
<dbReference type="SUPFAM" id="SSF55729">
    <property type="entry name" value="Acyl-CoA N-acyltransferases (Nat)"/>
    <property type="match status" value="1"/>
</dbReference>
<dbReference type="Proteomes" id="UP000818603">
    <property type="component" value="Unassembled WGS sequence"/>
</dbReference>
<feature type="domain" description="N-acetyltransferase" evidence="1">
    <location>
        <begin position="4"/>
        <end position="158"/>
    </location>
</feature>
<evidence type="ECO:0000259" key="1">
    <source>
        <dbReference type="PROSITE" id="PS51186"/>
    </source>
</evidence>
<keyword evidence="5" id="KW-1185">Reference proteome</keyword>
<dbReference type="Gene3D" id="3.40.630.30">
    <property type="match status" value="1"/>
</dbReference>
<organism evidence="2 4">
    <name type="scientific">Aquisalinus luteolus</name>
    <dbReference type="NCBI Taxonomy" id="1566827"/>
    <lineage>
        <taxon>Bacteria</taxon>
        <taxon>Pseudomonadati</taxon>
        <taxon>Pseudomonadota</taxon>
        <taxon>Alphaproteobacteria</taxon>
        <taxon>Parvularculales</taxon>
        <taxon>Parvularculaceae</taxon>
        <taxon>Aquisalinus</taxon>
    </lineage>
</organism>
<dbReference type="GO" id="GO:0016747">
    <property type="term" value="F:acyltransferase activity, transferring groups other than amino-acyl groups"/>
    <property type="evidence" value="ECO:0007669"/>
    <property type="project" value="InterPro"/>
</dbReference>
<comment type="caution">
    <text evidence="2">The sequence shown here is derived from an EMBL/GenBank/DDBJ whole genome shotgun (WGS) entry which is preliminary data.</text>
</comment>